<name>A0A7X1G018_9SPHN</name>
<gene>
    <name evidence="1" type="ORF">H7F53_10060</name>
</gene>
<accession>A0A7X1G018</accession>
<dbReference type="EMBL" id="JACLAX010000008">
    <property type="protein sequence ID" value="MBC2669487.1"/>
    <property type="molecule type" value="Genomic_DNA"/>
</dbReference>
<organism evidence="1 2">
    <name type="scientific">Novosphingobium piscinae</name>
    <dbReference type="NCBI Taxonomy" id="1507448"/>
    <lineage>
        <taxon>Bacteria</taxon>
        <taxon>Pseudomonadati</taxon>
        <taxon>Pseudomonadota</taxon>
        <taxon>Alphaproteobacteria</taxon>
        <taxon>Sphingomonadales</taxon>
        <taxon>Sphingomonadaceae</taxon>
        <taxon>Novosphingobium</taxon>
    </lineage>
</organism>
<keyword evidence="2" id="KW-1185">Reference proteome</keyword>
<dbReference type="Proteomes" id="UP000551327">
    <property type="component" value="Unassembled WGS sequence"/>
</dbReference>
<sequence>MPQVAAAQSSTPCLTPREFTALSTYALPSVISGTSRACATALPAGAFLRQGGTELAQRYATGKAKAWPEAKSAFLKMASAKDAGSARLFATMPDDALQQIADAAFAGIVTGQIKPDSCTTIDRVVALLAPLPPENTAELIAVAVGLGSKAGTSKLGNLPLCKA</sequence>
<dbReference type="AlphaFoldDB" id="A0A7X1G018"/>
<comment type="caution">
    <text evidence="1">The sequence shown here is derived from an EMBL/GenBank/DDBJ whole genome shotgun (WGS) entry which is preliminary data.</text>
</comment>
<evidence type="ECO:0000313" key="2">
    <source>
        <dbReference type="Proteomes" id="UP000551327"/>
    </source>
</evidence>
<reference evidence="1 2" key="1">
    <citation type="submission" date="2020-08" db="EMBL/GenBank/DDBJ databases">
        <title>The genome sequence of type strain Novosphingobium piscinae KCTC 42194.</title>
        <authorList>
            <person name="Liu Y."/>
        </authorList>
    </citation>
    <scope>NUCLEOTIDE SEQUENCE [LARGE SCALE GENOMIC DNA]</scope>
    <source>
        <strain evidence="1 2">KCTC 42194</strain>
    </source>
</reference>
<proteinExistence type="predicted"/>
<evidence type="ECO:0000313" key="1">
    <source>
        <dbReference type="EMBL" id="MBC2669487.1"/>
    </source>
</evidence>
<protein>
    <submittedName>
        <fullName evidence="1">Uncharacterized protein</fullName>
    </submittedName>
</protein>